<evidence type="ECO:0000313" key="6">
    <source>
        <dbReference type="Proteomes" id="UP000295169"/>
    </source>
</evidence>
<name>A0A4R1NS62_9GAMM</name>
<dbReference type="InterPro" id="IPR001789">
    <property type="entry name" value="Sig_transdc_resp-reg_receiver"/>
</dbReference>
<keyword evidence="3" id="KW-0812">Transmembrane</keyword>
<dbReference type="EMBL" id="SMMU01000074">
    <property type="protein sequence ID" value="TCL15254.1"/>
    <property type="molecule type" value="Genomic_DNA"/>
</dbReference>
<feature type="modified residue" description="4-aspartylphosphate" evidence="1">
    <location>
        <position position="149"/>
    </location>
</feature>
<comment type="caution">
    <text evidence="5">The sequence shown here is derived from an EMBL/GenBank/DDBJ whole genome shotgun (WGS) entry which is preliminary data.</text>
</comment>
<evidence type="ECO:0000259" key="4">
    <source>
        <dbReference type="PROSITE" id="PS50110"/>
    </source>
</evidence>
<evidence type="ECO:0000256" key="2">
    <source>
        <dbReference type="SAM" id="MobiDB-lite"/>
    </source>
</evidence>
<evidence type="ECO:0000313" key="5">
    <source>
        <dbReference type="EMBL" id="TCL15254.1"/>
    </source>
</evidence>
<evidence type="ECO:0000256" key="1">
    <source>
        <dbReference type="PROSITE-ProRule" id="PRU00169"/>
    </source>
</evidence>
<reference evidence="5 6" key="1">
    <citation type="submission" date="2019-03" db="EMBL/GenBank/DDBJ databases">
        <title>Genomic Encyclopedia of Type Strains, Phase IV (KMG-IV): sequencing the most valuable type-strain genomes for metagenomic binning, comparative biology and taxonomic classification.</title>
        <authorList>
            <person name="Goeker M."/>
        </authorList>
    </citation>
    <scope>NUCLEOTIDE SEQUENCE [LARGE SCALE GENOMIC DNA]</scope>
    <source>
        <strain evidence="5 6">DSM 2286</strain>
    </source>
</reference>
<dbReference type="SUPFAM" id="SSF52172">
    <property type="entry name" value="CheY-like"/>
    <property type="match status" value="1"/>
</dbReference>
<dbReference type="InterPro" id="IPR011006">
    <property type="entry name" value="CheY-like_superfamily"/>
</dbReference>
<dbReference type="AlphaFoldDB" id="A0A4R1NS62"/>
<accession>A0A4R1NS62</accession>
<evidence type="ECO:0000256" key="3">
    <source>
        <dbReference type="SAM" id="Phobius"/>
    </source>
</evidence>
<keyword evidence="3" id="KW-0472">Membrane</keyword>
<protein>
    <submittedName>
        <fullName evidence="5">Response regulator receiver domain-containing protein</fullName>
    </submittedName>
</protein>
<sequence length="241" mass="26116">MDTSDPIAIEAIKFLRFSVWPITLVFVLLVFNAPLARLIDRLHNIQIERTDKGFKVALAAASLTAAEVTRNPGKTIIPADIASAIDQAFRRIPVRSRAPSILWLDDNPSNNDNERAALSVVGLQFTLAQSTAVAKALLSTGHFDIVLSDFSRLGDPEAGYGLLDYLKGKGLRIPYIVYSGTANPDEIKAAKARGVFGQTNQPRELFGLVISALQSSGLDAQPPVPTDAPLNTNVRRWSEAP</sequence>
<feature type="transmembrane region" description="Helical" evidence="3">
    <location>
        <begin position="20"/>
        <end position="39"/>
    </location>
</feature>
<dbReference type="Proteomes" id="UP000295169">
    <property type="component" value="Unassembled WGS sequence"/>
</dbReference>
<dbReference type="RefSeq" id="WP_131302053.1">
    <property type="nucleotide sequence ID" value="NZ_JBHLST010000082.1"/>
</dbReference>
<feature type="domain" description="Response regulatory" evidence="4">
    <location>
        <begin position="100"/>
        <end position="213"/>
    </location>
</feature>
<feature type="region of interest" description="Disordered" evidence="2">
    <location>
        <begin position="218"/>
        <end position="241"/>
    </location>
</feature>
<dbReference type="Gene3D" id="3.40.50.2300">
    <property type="match status" value="1"/>
</dbReference>
<dbReference type="PROSITE" id="PS50110">
    <property type="entry name" value="RESPONSE_REGULATORY"/>
    <property type="match status" value="1"/>
</dbReference>
<organism evidence="5 6">
    <name type="scientific">Azotobacter chroococcum</name>
    <dbReference type="NCBI Taxonomy" id="353"/>
    <lineage>
        <taxon>Bacteria</taxon>
        <taxon>Pseudomonadati</taxon>
        <taxon>Pseudomonadota</taxon>
        <taxon>Gammaproteobacteria</taxon>
        <taxon>Pseudomonadales</taxon>
        <taxon>Pseudomonadaceae</taxon>
        <taxon>Azotobacter</taxon>
    </lineage>
</organism>
<keyword evidence="3" id="KW-1133">Transmembrane helix</keyword>
<proteinExistence type="predicted"/>
<gene>
    <name evidence="5" type="ORF">EV691_1741</name>
</gene>
<dbReference type="GO" id="GO:0000160">
    <property type="term" value="P:phosphorelay signal transduction system"/>
    <property type="evidence" value="ECO:0007669"/>
    <property type="project" value="InterPro"/>
</dbReference>
<dbReference type="CDD" id="cd00156">
    <property type="entry name" value="REC"/>
    <property type="match status" value="1"/>
</dbReference>
<keyword evidence="1" id="KW-0597">Phosphoprotein</keyword>